<reference evidence="1 2" key="1">
    <citation type="journal article" date="2019" name="mSystems">
        <title>Diverse, abundant and novel viruses infecting the marine abundant Roseobacter RCA lineage.</title>
        <authorList>
            <person name="Zhang Z.F."/>
            <person name="Chen F."/>
            <person name="Chu X."/>
            <person name="Zhang H."/>
            <person name="Luo H.W."/>
            <person name="Zhai Z.Q."/>
            <person name="Yang M.Y."/>
            <person name="Zhao Y.L."/>
        </authorList>
    </citation>
    <scope>NUCLEOTIDE SEQUENCE [LARGE SCALE GENOMIC DNA]</scope>
</reference>
<evidence type="ECO:0000313" key="1">
    <source>
        <dbReference type="EMBL" id="QBQ72627.1"/>
    </source>
</evidence>
<proteinExistence type="predicted"/>
<accession>A0A646QWM8</accession>
<organism evidence="1 2">
    <name type="scientific">Roseobacter phage CRP-4</name>
    <dbReference type="NCBI Taxonomy" id="2559283"/>
    <lineage>
        <taxon>Viruses</taxon>
        <taxon>Duplodnaviria</taxon>
        <taxon>Heunggongvirae</taxon>
        <taxon>Uroviricota</taxon>
        <taxon>Caudoviricetes</taxon>
        <taxon>Zobellviridae</taxon>
        <taxon>Cobavirinae</taxon>
        <taxon>Veravirus</taxon>
    </lineage>
</organism>
<protein>
    <recommendedName>
        <fullName evidence="3">PD-(D/E)XK endonuclease-like domain-containing protein</fullName>
    </recommendedName>
</protein>
<evidence type="ECO:0000313" key="2">
    <source>
        <dbReference type="Proteomes" id="UP000424671"/>
    </source>
</evidence>
<evidence type="ECO:0008006" key="3">
    <source>
        <dbReference type="Google" id="ProtNLM"/>
    </source>
</evidence>
<dbReference type="InterPro" id="IPR011604">
    <property type="entry name" value="PDDEXK-like_dom_sf"/>
</dbReference>
<name>A0A646QWM8_9CAUD</name>
<dbReference type="Proteomes" id="UP000424671">
    <property type="component" value="Segment"/>
</dbReference>
<gene>
    <name evidence="1" type="ORF">CRP4_gp18</name>
</gene>
<sequence length="286" mass="31838">MKTIDTLVSDMHEVIKGEGGWSGVVGSTLGSNISQVANQRFSKPQEPRAYLSLSSIGTPCKRKLWYKVNKSDSSIPLNASTLFKFFYGDMIEELALAIAIAAGHDVKGQQDRLDVHGIKGHRDCVINGMTVDVKSCSSFAFKKFKEGTLREDDAFGYISQLSSYVYAGKDDPLVTNKTHGAFLAIDKQNGHICLDVHDFTEDLKTKEHEMLAAKDLVAGDIPSERYETVPQSKSSPNTKLPMMCSYCEFKKECWPEARKFIYSFGPQYLVDVVYEPKVPEVPLDAE</sequence>
<dbReference type="EMBL" id="MK613346">
    <property type="protein sequence ID" value="QBQ72627.1"/>
    <property type="molecule type" value="Genomic_DNA"/>
</dbReference>
<dbReference type="Gene3D" id="3.90.320.10">
    <property type="match status" value="1"/>
</dbReference>